<dbReference type="Pfam" id="PF00583">
    <property type="entry name" value="Acetyltransf_1"/>
    <property type="match status" value="1"/>
</dbReference>
<reference evidence="3" key="1">
    <citation type="submission" date="2018-12" db="EMBL/GenBank/DDBJ databases">
        <title>Tengunoibacter tsumagoiensis gen. nov., sp. nov., Dictyobacter kobayashii sp. nov., D. alpinus sp. nov., and D. joshuensis sp. nov. and description of Dictyobacteraceae fam. nov. within the order Ktedonobacterales isolated from Tengu-no-mugimeshi.</title>
        <authorList>
            <person name="Wang C.M."/>
            <person name="Zheng Y."/>
            <person name="Sakai Y."/>
            <person name="Toyoda A."/>
            <person name="Minakuchi Y."/>
            <person name="Abe K."/>
            <person name="Yokota A."/>
            <person name="Yabe S."/>
        </authorList>
    </citation>
    <scope>NUCLEOTIDE SEQUENCE [LARGE SCALE GENOMIC DNA]</scope>
    <source>
        <strain evidence="3">Uno11</strain>
    </source>
</reference>
<dbReference type="InterPro" id="IPR016181">
    <property type="entry name" value="Acyl_CoA_acyltransferase"/>
</dbReference>
<evidence type="ECO:0000313" key="3">
    <source>
        <dbReference type="Proteomes" id="UP000287188"/>
    </source>
</evidence>
<dbReference type="InterPro" id="IPR000182">
    <property type="entry name" value="GNAT_dom"/>
</dbReference>
<organism evidence="2 3">
    <name type="scientific">Dictyobacter kobayashii</name>
    <dbReference type="NCBI Taxonomy" id="2014872"/>
    <lineage>
        <taxon>Bacteria</taxon>
        <taxon>Bacillati</taxon>
        <taxon>Chloroflexota</taxon>
        <taxon>Ktedonobacteria</taxon>
        <taxon>Ktedonobacterales</taxon>
        <taxon>Dictyobacteraceae</taxon>
        <taxon>Dictyobacter</taxon>
    </lineage>
</organism>
<dbReference type="OrthoDB" id="9807582at2"/>
<comment type="caution">
    <text evidence="2">The sequence shown here is derived from an EMBL/GenBank/DDBJ whole genome shotgun (WGS) entry which is preliminary data.</text>
</comment>
<sequence length="225" mass="25055">MLVRDGCTLDFLNGVVQAQQDPETLATTIQRIKAHFAQRQLSFCWHIGPTSHPHNLGQLLKAHGLSFDETEPAMALDLQQATEEVPSSTRLNIQLVTNREMVRQWAEVWGCGAPREVTDQFFQVYSGLPLGPTSPYQLYLGLLDNQPVATFGLFLAGGVASIRYVITIHEARRQGIGTTMTAFAIQEARRLGYRIAILTASPMGFSIYHRLGFRAFSNVSTYIMP</sequence>
<protein>
    <recommendedName>
        <fullName evidence="1">N-acetyltransferase domain-containing protein</fullName>
    </recommendedName>
</protein>
<evidence type="ECO:0000259" key="1">
    <source>
        <dbReference type="PROSITE" id="PS51186"/>
    </source>
</evidence>
<dbReference type="RefSeq" id="WP_126552989.1">
    <property type="nucleotide sequence ID" value="NZ_BIFS01000001.1"/>
</dbReference>
<dbReference type="CDD" id="cd04301">
    <property type="entry name" value="NAT_SF"/>
    <property type="match status" value="1"/>
</dbReference>
<accession>A0A402AQC6</accession>
<feature type="domain" description="N-acetyltransferase" evidence="1">
    <location>
        <begin position="91"/>
        <end position="225"/>
    </location>
</feature>
<dbReference type="PROSITE" id="PS51186">
    <property type="entry name" value="GNAT"/>
    <property type="match status" value="1"/>
</dbReference>
<keyword evidence="3" id="KW-1185">Reference proteome</keyword>
<proteinExistence type="predicted"/>
<gene>
    <name evidence="2" type="ORF">KDK_51630</name>
</gene>
<dbReference type="AlphaFoldDB" id="A0A402AQC6"/>
<dbReference type="Proteomes" id="UP000287188">
    <property type="component" value="Unassembled WGS sequence"/>
</dbReference>
<dbReference type="Gene3D" id="3.40.630.30">
    <property type="match status" value="1"/>
</dbReference>
<dbReference type="EMBL" id="BIFS01000001">
    <property type="protein sequence ID" value="GCE21363.1"/>
    <property type="molecule type" value="Genomic_DNA"/>
</dbReference>
<dbReference type="GO" id="GO:0016747">
    <property type="term" value="F:acyltransferase activity, transferring groups other than amino-acyl groups"/>
    <property type="evidence" value="ECO:0007669"/>
    <property type="project" value="InterPro"/>
</dbReference>
<evidence type="ECO:0000313" key="2">
    <source>
        <dbReference type="EMBL" id="GCE21363.1"/>
    </source>
</evidence>
<dbReference type="SUPFAM" id="SSF55729">
    <property type="entry name" value="Acyl-CoA N-acyltransferases (Nat)"/>
    <property type="match status" value="1"/>
</dbReference>
<name>A0A402AQC6_9CHLR</name>